<dbReference type="InterPro" id="IPR010982">
    <property type="entry name" value="Lambda_DNA-bd_dom_sf"/>
</dbReference>
<protein>
    <submittedName>
        <fullName evidence="1">Prophage MuSo1, transcriptional regulator, Cro/CI family</fullName>
    </submittedName>
</protein>
<dbReference type="AlphaFoldDB" id="A0A1W1CIZ2"/>
<dbReference type="Gene3D" id="1.10.260.40">
    <property type="entry name" value="lambda repressor-like DNA-binding domains"/>
    <property type="match status" value="1"/>
</dbReference>
<organism evidence="1">
    <name type="scientific">hydrothermal vent metagenome</name>
    <dbReference type="NCBI Taxonomy" id="652676"/>
    <lineage>
        <taxon>unclassified sequences</taxon>
        <taxon>metagenomes</taxon>
        <taxon>ecological metagenomes</taxon>
    </lineage>
</organism>
<evidence type="ECO:0000313" key="1">
    <source>
        <dbReference type="EMBL" id="SFV65840.1"/>
    </source>
</evidence>
<dbReference type="EMBL" id="FPHI01000027">
    <property type="protein sequence ID" value="SFV65840.1"/>
    <property type="molecule type" value="Genomic_DNA"/>
</dbReference>
<dbReference type="GO" id="GO:0003677">
    <property type="term" value="F:DNA binding"/>
    <property type="evidence" value="ECO:0007669"/>
    <property type="project" value="InterPro"/>
</dbReference>
<accession>A0A1W1CIZ2</accession>
<sequence length="84" mass="10047">MINFSEVMQRIKTILYSQIKKDKILDKDIALALQLDPQYYAVMKKRNKIPYEAIAYFSKEYRLNMNWILFAQKPQYLITANVIP</sequence>
<gene>
    <name evidence="1" type="ORF">MNB_SV-3-321</name>
</gene>
<name>A0A1W1CIZ2_9ZZZZ</name>
<reference evidence="1" key="1">
    <citation type="submission" date="2016-10" db="EMBL/GenBank/DDBJ databases">
        <authorList>
            <person name="de Groot N.N."/>
        </authorList>
    </citation>
    <scope>NUCLEOTIDE SEQUENCE</scope>
</reference>
<proteinExistence type="predicted"/>